<evidence type="ECO:0000313" key="4">
    <source>
        <dbReference type="Proteomes" id="UP000251891"/>
    </source>
</evidence>
<proteinExistence type="predicted"/>
<gene>
    <name evidence="3" type="ORF">DPM19_06235</name>
</gene>
<dbReference type="EMBL" id="QLYX01000002">
    <property type="protein sequence ID" value="RAY16464.1"/>
    <property type="molecule type" value="Genomic_DNA"/>
</dbReference>
<organism evidence="3 4">
    <name type="scientific">Actinomadura craniellae</name>
    <dbReference type="NCBI Taxonomy" id="2231787"/>
    <lineage>
        <taxon>Bacteria</taxon>
        <taxon>Bacillati</taxon>
        <taxon>Actinomycetota</taxon>
        <taxon>Actinomycetes</taxon>
        <taxon>Streptosporangiales</taxon>
        <taxon>Thermomonosporaceae</taxon>
        <taxon>Actinomadura</taxon>
    </lineage>
</organism>
<feature type="chain" id="PRO_5039012133" evidence="1">
    <location>
        <begin position="23"/>
        <end position="180"/>
    </location>
</feature>
<evidence type="ECO:0000259" key="2">
    <source>
        <dbReference type="Pfam" id="PF11611"/>
    </source>
</evidence>
<dbReference type="RefSeq" id="WP_111863803.1">
    <property type="nucleotide sequence ID" value="NZ_QLYX01000002.1"/>
</dbReference>
<sequence length="180" mass="19319">MRTLTAVAGIAILLAATTAACSDDAPATTTYDLPARKVRDGEKALHTGTVQSGFLAFTVIGYTGGMKVLAGSHADKPPRGLYTRVRLVVENRDRSTQTLDVRKQFLITSDGTAHTRDRQSTLIKRQPATTLDIGAAMRIEFDLWYDVPHGAKPVAVRLHGTPSIFSPADALPPPAEVRLG</sequence>
<feature type="signal peptide" evidence="1">
    <location>
        <begin position="1"/>
        <end position="22"/>
    </location>
</feature>
<dbReference type="Pfam" id="PF11611">
    <property type="entry name" value="DUF4352"/>
    <property type="match status" value="1"/>
</dbReference>
<evidence type="ECO:0000313" key="3">
    <source>
        <dbReference type="EMBL" id="RAY16464.1"/>
    </source>
</evidence>
<evidence type="ECO:0000256" key="1">
    <source>
        <dbReference type="SAM" id="SignalP"/>
    </source>
</evidence>
<dbReference type="PROSITE" id="PS51257">
    <property type="entry name" value="PROKAR_LIPOPROTEIN"/>
    <property type="match status" value="1"/>
</dbReference>
<dbReference type="Proteomes" id="UP000251891">
    <property type="component" value="Unassembled WGS sequence"/>
</dbReference>
<protein>
    <submittedName>
        <fullName evidence="3">DUF4352 domain-containing protein</fullName>
    </submittedName>
</protein>
<keyword evidence="1" id="KW-0732">Signal</keyword>
<accession>A0A365HBD4</accession>
<feature type="domain" description="DUF4352" evidence="2">
    <location>
        <begin position="49"/>
        <end position="166"/>
    </location>
</feature>
<dbReference type="OrthoDB" id="4554997at2"/>
<dbReference type="AlphaFoldDB" id="A0A365HBD4"/>
<name>A0A365HBD4_9ACTN</name>
<comment type="caution">
    <text evidence="3">The sequence shown here is derived from an EMBL/GenBank/DDBJ whole genome shotgun (WGS) entry which is preliminary data.</text>
</comment>
<dbReference type="InterPro" id="IPR029051">
    <property type="entry name" value="DUF4352"/>
</dbReference>
<reference evidence="3 4" key="1">
    <citation type="submission" date="2018-06" db="EMBL/GenBank/DDBJ databases">
        <title>Actinomadura craniellae sp. nov. isolated from marine sponge Craniella sp.</title>
        <authorList>
            <person name="Li L."/>
            <person name="Xu Q.H."/>
            <person name="Lin H.W."/>
            <person name="Lu Y.H."/>
        </authorList>
    </citation>
    <scope>NUCLEOTIDE SEQUENCE [LARGE SCALE GENOMIC DNA]</scope>
    <source>
        <strain evidence="3 4">LHW63021</strain>
    </source>
</reference>
<keyword evidence="4" id="KW-1185">Reference proteome</keyword>